<dbReference type="Pfam" id="PF02224">
    <property type="entry name" value="Cytidylate_kin"/>
    <property type="match status" value="1"/>
</dbReference>
<evidence type="ECO:0000256" key="5">
    <source>
        <dbReference type="ARBA" id="ARBA00022840"/>
    </source>
</evidence>
<dbReference type="GO" id="GO:0005524">
    <property type="term" value="F:ATP binding"/>
    <property type="evidence" value="ECO:0007669"/>
    <property type="project" value="UniProtKB-UniRule"/>
</dbReference>
<keyword evidence="5 8" id="KW-0067">ATP-binding</keyword>
<evidence type="ECO:0000313" key="10">
    <source>
        <dbReference type="EMBL" id="SDK48570.1"/>
    </source>
</evidence>
<dbReference type="GO" id="GO:0036431">
    <property type="term" value="F:dCMP kinase activity"/>
    <property type="evidence" value="ECO:0007669"/>
    <property type="project" value="InterPro"/>
</dbReference>
<keyword evidence="3 8" id="KW-0547">Nucleotide-binding</keyword>
<dbReference type="InterPro" id="IPR003136">
    <property type="entry name" value="Cytidylate_kin"/>
</dbReference>
<keyword evidence="8" id="KW-0963">Cytoplasm</keyword>
<gene>
    <name evidence="8" type="primary">cmk</name>
    <name evidence="10" type="ORF">SAMN05660472_01409</name>
</gene>
<evidence type="ECO:0000256" key="1">
    <source>
        <dbReference type="ARBA" id="ARBA00009427"/>
    </source>
</evidence>
<keyword evidence="4 8" id="KW-0418">Kinase</keyword>
<reference evidence="10 11" key="1">
    <citation type="submission" date="2016-10" db="EMBL/GenBank/DDBJ databases">
        <authorList>
            <person name="de Groot N.N."/>
        </authorList>
    </citation>
    <scope>NUCLEOTIDE SEQUENCE [LARGE SCALE GENOMIC DNA]</scope>
    <source>
        <strain evidence="10 11">DSM 18346</strain>
    </source>
</reference>
<dbReference type="GO" id="GO:0005829">
    <property type="term" value="C:cytosol"/>
    <property type="evidence" value="ECO:0007669"/>
    <property type="project" value="TreeGrafter"/>
</dbReference>
<evidence type="ECO:0000256" key="4">
    <source>
        <dbReference type="ARBA" id="ARBA00022777"/>
    </source>
</evidence>
<evidence type="ECO:0000259" key="9">
    <source>
        <dbReference type="Pfam" id="PF02224"/>
    </source>
</evidence>
<sequence length="218" mass="24613">MKYLQIAIDGPAGAGKSTIAQKLAKRLNITYIDTGSMYRALTYKVIKENINIHNKEQIINITNNVDMTISQDNIFIDGEDVTRNIRSQEVTKSVSYIAQIPEVRECLVRLQQKFATNNSVVMDGRDIGTHVLPNAAIKIFLTASIDERAHRRYNELIQKGEAVVYEDIKESIKARDKLDTERQHAPLKKAKDAIILDTTGLDVDIVVEKIIYIISQKS</sequence>
<comment type="similarity">
    <text evidence="1 8">Belongs to the cytidylate kinase family. Type 1 subfamily.</text>
</comment>
<feature type="domain" description="Cytidylate kinase" evidence="9">
    <location>
        <begin position="6"/>
        <end position="215"/>
    </location>
</feature>
<dbReference type="SUPFAM" id="SSF52540">
    <property type="entry name" value="P-loop containing nucleoside triphosphate hydrolases"/>
    <property type="match status" value="1"/>
</dbReference>
<evidence type="ECO:0000256" key="8">
    <source>
        <dbReference type="HAMAP-Rule" id="MF_00238"/>
    </source>
</evidence>
<dbReference type="Proteomes" id="UP000198718">
    <property type="component" value="Unassembled WGS sequence"/>
</dbReference>
<dbReference type="AlphaFoldDB" id="A0A1G9CA91"/>
<protein>
    <recommendedName>
        <fullName evidence="8">Cytidylate kinase</fullName>
        <shortName evidence="8">CK</shortName>
        <ecNumber evidence="8">2.7.4.25</ecNumber>
    </recommendedName>
    <alternativeName>
        <fullName evidence="8">Cytidine monophosphate kinase</fullName>
        <shortName evidence="8">CMP kinase</shortName>
    </alternativeName>
</protein>
<evidence type="ECO:0000313" key="11">
    <source>
        <dbReference type="Proteomes" id="UP000198718"/>
    </source>
</evidence>
<dbReference type="EMBL" id="FNFP01000002">
    <property type="protein sequence ID" value="SDK48570.1"/>
    <property type="molecule type" value="Genomic_DNA"/>
</dbReference>
<dbReference type="GO" id="GO:0036430">
    <property type="term" value="F:CMP kinase activity"/>
    <property type="evidence" value="ECO:0007669"/>
    <property type="project" value="RHEA"/>
</dbReference>
<organism evidence="10 11">
    <name type="scientific">Natronincola ferrireducens</name>
    <dbReference type="NCBI Taxonomy" id="393762"/>
    <lineage>
        <taxon>Bacteria</taxon>
        <taxon>Bacillati</taxon>
        <taxon>Bacillota</taxon>
        <taxon>Clostridia</taxon>
        <taxon>Peptostreptococcales</taxon>
        <taxon>Natronincolaceae</taxon>
        <taxon>Natronincola</taxon>
    </lineage>
</organism>
<dbReference type="EC" id="2.7.4.25" evidence="8"/>
<dbReference type="STRING" id="393762.SAMN05660472_01409"/>
<dbReference type="CDD" id="cd02020">
    <property type="entry name" value="CMPK"/>
    <property type="match status" value="1"/>
</dbReference>
<name>A0A1G9CA91_9FIRM</name>
<dbReference type="InterPro" id="IPR011994">
    <property type="entry name" value="Cytidylate_kinase_dom"/>
</dbReference>
<evidence type="ECO:0000256" key="6">
    <source>
        <dbReference type="ARBA" id="ARBA00047615"/>
    </source>
</evidence>
<evidence type="ECO:0000256" key="3">
    <source>
        <dbReference type="ARBA" id="ARBA00022741"/>
    </source>
</evidence>
<comment type="catalytic activity">
    <reaction evidence="6 8">
        <text>dCMP + ATP = dCDP + ADP</text>
        <dbReference type="Rhea" id="RHEA:25094"/>
        <dbReference type="ChEBI" id="CHEBI:30616"/>
        <dbReference type="ChEBI" id="CHEBI:57566"/>
        <dbReference type="ChEBI" id="CHEBI:58593"/>
        <dbReference type="ChEBI" id="CHEBI:456216"/>
        <dbReference type="EC" id="2.7.4.25"/>
    </reaction>
</comment>
<keyword evidence="2 8" id="KW-0808">Transferase</keyword>
<dbReference type="GO" id="GO:0015949">
    <property type="term" value="P:nucleobase-containing small molecule interconversion"/>
    <property type="evidence" value="ECO:0007669"/>
    <property type="project" value="TreeGrafter"/>
</dbReference>
<dbReference type="PANTHER" id="PTHR21299">
    <property type="entry name" value="CYTIDYLATE KINASE/PANTOATE-BETA-ALANINE LIGASE"/>
    <property type="match status" value="1"/>
</dbReference>
<dbReference type="Gene3D" id="3.40.50.300">
    <property type="entry name" value="P-loop containing nucleotide triphosphate hydrolases"/>
    <property type="match status" value="1"/>
</dbReference>
<feature type="binding site" evidence="8">
    <location>
        <begin position="10"/>
        <end position="18"/>
    </location>
    <ligand>
        <name>ATP</name>
        <dbReference type="ChEBI" id="CHEBI:30616"/>
    </ligand>
</feature>
<dbReference type="InterPro" id="IPR027417">
    <property type="entry name" value="P-loop_NTPase"/>
</dbReference>
<comment type="subcellular location">
    <subcellularLocation>
        <location evidence="8">Cytoplasm</location>
    </subcellularLocation>
</comment>
<dbReference type="RefSeq" id="WP_090552637.1">
    <property type="nucleotide sequence ID" value="NZ_FNFP01000002.1"/>
</dbReference>
<comment type="catalytic activity">
    <reaction evidence="7 8">
        <text>CMP + ATP = CDP + ADP</text>
        <dbReference type="Rhea" id="RHEA:11600"/>
        <dbReference type="ChEBI" id="CHEBI:30616"/>
        <dbReference type="ChEBI" id="CHEBI:58069"/>
        <dbReference type="ChEBI" id="CHEBI:60377"/>
        <dbReference type="ChEBI" id="CHEBI:456216"/>
        <dbReference type="EC" id="2.7.4.25"/>
    </reaction>
</comment>
<accession>A0A1G9CA91</accession>
<dbReference type="OrthoDB" id="9807434at2"/>
<dbReference type="NCBIfam" id="TIGR00017">
    <property type="entry name" value="cmk"/>
    <property type="match status" value="1"/>
</dbReference>
<dbReference type="HAMAP" id="MF_00238">
    <property type="entry name" value="Cytidyl_kinase_type1"/>
    <property type="match status" value="1"/>
</dbReference>
<evidence type="ECO:0000256" key="2">
    <source>
        <dbReference type="ARBA" id="ARBA00022679"/>
    </source>
</evidence>
<dbReference type="GO" id="GO:0006220">
    <property type="term" value="P:pyrimidine nucleotide metabolic process"/>
    <property type="evidence" value="ECO:0007669"/>
    <property type="project" value="UniProtKB-UniRule"/>
</dbReference>
<evidence type="ECO:0000256" key="7">
    <source>
        <dbReference type="ARBA" id="ARBA00048478"/>
    </source>
</evidence>
<proteinExistence type="inferred from homology"/>
<keyword evidence="11" id="KW-1185">Reference proteome</keyword>
<dbReference type="PANTHER" id="PTHR21299:SF2">
    <property type="entry name" value="CYTIDYLATE KINASE"/>
    <property type="match status" value="1"/>
</dbReference>